<protein>
    <recommendedName>
        <fullName evidence="4">Lmo0937 family membrane protein</fullName>
    </recommendedName>
</protein>
<evidence type="ECO:0000256" key="1">
    <source>
        <dbReference type="SAM" id="Phobius"/>
    </source>
</evidence>
<accession>E6U5D2</accession>
<dbReference type="STRING" id="663278.Ethha_0008"/>
<dbReference type="NCBIfam" id="NF033488">
    <property type="entry name" value="lmo0937_fam_TM"/>
    <property type="match status" value="1"/>
</dbReference>
<organism evidence="2 3">
    <name type="scientific">Ethanoligenens harbinense (strain DSM 18485 / JCM 12961 / CGMCC 1.5033 / YUAN-3)</name>
    <dbReference type="NCBI Taxonomy" id="663278"/>
    <lineage>
        <taxon>Bacteria</taxon>
        <taxon>Bacillati</taxon>
        <taxon>Bacillota</taxon>
        <taxon>Clostridia</taxon>
        <taxon>Eubacteriales</taxon>
        <taxon>Oscillospiraceae</taxon>
        <taxon>Ethanoligenens</taxon>
    </lineage>
</organism>
<evidence type="ECO:0000313" key="2">
    <source>
        <dbReference type="EMBL" id="ADU25599.1"/>
    </source>
</evidence>
<dbReference type="Proteomes" id="UP000001551">
    <property type="component" value="Chromosome"/>
</dbReference>
<dbReference type="AlphaFoldDB" id="E6U5D2"/>
<dbReference type="KEGG" id="eha:Ethha_0008"/>
<keyword evidence="1" id="KW-0812">Transmembrane</keyword>
<gene>
    <name evidence="2" type="ordered locus">Ethha_0008</name>
</gene>
<dbReference type="InterPro" id="IPR043727">
    <property type="entry name" value="Lmo0937-like"/>
</dbReference>
<keyword evidence="1" id="KW-1133">Transmembrane helix</keyword>
<reference evidence="2 3" key="1">
    <citation type="submission" date="2010-12" db="EMBL/GenBank/DDBJ databases">
        <title>Complete sequence of Ethanoligenens harbinense YUAN-3.</title>
        <authorList>
            <person name="Lucas S."/>
            <person name="Copeland A."/>
            <person name="Lapidus A."/>
            <person name="Cheng J.-F."/>
            <person name="Bruce D."/>
            <person name="Goodwin L."/>
            <person name="Pitluck S."/>
            <person name="Chertkov O."/>
            <person name="Misra M."/>
            <person name="Detter J.C."/>
            <person name="Han C."/>
            <person name="Tapia R."/>
            <person name="Land M."/>
            <person name="Hauser L."/>
            <person name="Jeffries C."/>
            <person name="Kyrpides N."/>
            <person name="Ivanova N."/>
            <person name="Mikhailova N."/>
            <person name="Wang A."/>
            <person name="Mouttaki H."/>
            <person name="He Z."/>
            <person name="Zhou J."/>
            <person name="Hemme C.L."/>
            <person name="Woyke T."/>
        </authorList>
    </citation>
    <scope>NUCLEOTIDE SEQUENCE [LARGE SCALE GENOMIC DNA]</scope>
    <source>
        <strain evidence="3">DSM 18485 / JCM 12961 / CGMCC 1.5033 / YUAN-3</strain>
    </source>
</reference>
<name>E6U5D2_ETHHY</name>
<dbReference type="HOGENOM" id="CLU_199613_1_1_9"/>
<keyword evidence="1" id="KW-0472">Membrane</keyword>
<evidence type="ECO:0008006" key="4">
    <source>
        <dbReference type="Google" id="ProtNLM"/>
    </source>
</evidence>
<proteinExistence type="predicted"/>
<dbReference type="RefSeq" id="WP_013483980.1">
    <property type="nucleotide sequence ID" value="NC_014828.1"/>
</dbReference>
<sequence>MLWVIAGVLLVLWLVGILAAYTLGGLVHLLLIAALVLIIVKIVQSIRHTTDQHHEPMK</sequence>
<evidence type="ECO:0000313" key="3">
    <source>
        <dbReference type="Proteomes" id="UP000001551"/>
    </source>
</evidence>
<dbReference type="Pfam" id="PF18919">
    <property type="entry name" value="DUF5670"/>
    <property type="match status" value="1"/>
</dbReference>
<dbReference type="EMBL" id="CP002400">
    <property type="protein sequence ID" value="ADU25599.1"/>
    <property type="molecule type" value="Genomic_DNA"/>
</dbReference>
<feature type="transmembrane region" description="Helical" evidence="1">
    <location>
        <begin position="29"/>
        <end position="46"/>
    </location>
</feature>
<keyword evidence="3" id="KW-1185">Reference proteome</keyword>